<dbReference type="AlphaFoldDB" id="A0A127A240"/>
<evidence type="ECO:0000256" key="1">
    <source>
        <dbReference type="ARBA" id="ARBA00023002"/>
    </source>
</evidence>
<gene>
    <name evidence="4" type="ORF">SA2016_2195</name>
</gene>
<dbReference type="GO" id="GO:0016618">
    <property type="term" value="F:hydroxypyruvate reductase [NAD(P)H] activity"/>
    <property type="evidence" value="ECO:0007669"/>
    <property type="project" value="TreeGrafter"/>
</dbReference>
<organism evidence="4 5">
    <name type="scientific">Sinomonas atrocyanea</name>
    <dbReference type="NCBI Taxonomy" id="37927"/>
    <lineage>
        <taxon>Bacteria</taxon>
        <taxon>Bacillati</taxon>
        <taxon>Actinomycetota</taxon>
        <taxon>Actinomycetes</taxon>
        <taxon>Micrococcales</taxon>
        <taxon>Micrococcaceae</taxon>
        <taxon>Sinomonas</taxon>
    </lineage>
</organism>
<evidence type="ECO:0000313" key="4">
    <source>
        <dbReference type="EMBL" id="AMM32864.1"/>
    </source>
</evidence>
<keyword evidence="1" id="KW-0560">Oxidoreductase</keyword>
<dbReference type="STRING" id="37927.SA2016_2195"/>
<keyword evidence="2" id="KW-0520">NAD</keyword>
<dbReference type="SUPFAM" id="SSF51735">
    <property type="entry name" value="NAD(P)-binding Rossmann-fold domains"/>
    <property type="match status" value="1"/>
</dbReference>
<keyword evidence="5" id="KW-1185">Reference proteome</keyword>
<name>A0A127A240_9MICC</name>
<dbReference type="GO" id="GO:0030267">
    <property type="term" value="F:glyoxylate reductase (NADPH) activity"/>
    <property type="evidence" value="ECO:0007669"/>
    <property type="project" value="TreeGrafter"/>
</dbReference>
<dbReference type="GO" id="GO:0051287">
    <property type="term" value="F:NAD binding"/>
    <property type="evidence" value="ECO:0007669"/>
    <property type="project" value="InterPro"/>
</dbReference>
<dbReference type="EMBL" id="CP014518">
    <property type="protein sequence ID" value="AMM32864.1"/>
    <property type="molecule type" value="Genomic_DNA"/>
</dbReference>
<evidence type="ECO:0000259" key="3">
    <source>
        <dbReference type="Pfam" id="PF02826"/>
    </source>
</evidence>
<evidence type="ECO:0000313" key="5">
    <source>
        <dbReference type="Proteomes" id="UP000070134"/>
    </source>
</evidence>
<proteinExistence type="predicted"/>
<dbReference type="InterPro" id="IPR036291">
    <property type="entry name" value="NAD(P)-bd_dom_sf"/>
</dbReference>
<dbReference type="PANTHER" id="PTHR10996">
    <property type="entry name" value="2-HYDROXYACID DEHYDROGENASE-RELATED"/>
    <property type="match status" value="1"/>
</dbReference>
<dbReference type="Pfam" id="PF02826">
    <property type="entry name" value="2-Hacid_dh_C"/>
    <property type="match status" value="1"/>
</dbReference>
<dbReference type="PANTHER" id="PTHR10996:SF178">
    <property type="entry name" value="2-HYDROXYACID DEHYDROGENASE YGL185C-RELATED"/>
    <property type="match status" value="1"/>
</dbReference>
<sequence length="95" mass="9765">MGRGEVVDESALLEALTTGRLGGAGLDVRAKEPPITGALETLPNVILTPHVAGISVQAQQRIGEILCDQISTVLDGGQATCAVGRHVVPVRETVA</sequence>
<dbReference type="Proteomes" id="UP000070134">
    <property type="component" value="Chromosome"/>
</dbReference>
<dbReference type="KEGG" id="satk:SA2016_2195"/>
<dbReference type="GO" id="GO:0005829">
    <property type="term" value="C:cytosol"/>
    <property type="evidence" value="ECO:0007669"/>
    <property type="project" value="TreeGrafter"/>
</dbReference>
<dbReference type="InterPro" id="IPR050223">
    <property type="entry name" value="D-isomer_2-hydroxyacid_DH"/>
</dbReference>
<reference evidence="4 5" key="1">
    <citation type="submission" date="2016-02" db="EMBL/GenBank/DDBJ databases">
        <title>Complete genome of Sinomonas atrocyanea KCTC 3377.</title>
        <authorList>
            <person name="Kim K.M."/>
        </authorList>
    </citation>
    <scope>NUCLEOTIDE SEQUENCE [LARGE SCALE GENOMIC DNA]</scope>
    <source>
        <strain evidence="4 5">KCTC 3377</strain>
    </source>
</reference>
<dbReference type="InterPro" id="IPR006140">
    <property type="entry name" value="D-isomer_DH_NAD-bd"/>
</dbReference>
<dbReference type="Gene3D" id="3.40.50.720">
    <property type="entry name" value="NAD(P)-binding Rossmann-like Domain"/>
    <property type="match status" value="2"/>
</dbReference>
<evidence type="ECO:0000256" key="2">
    <source>
        <dbReference type="ARBA" id="ARBA00023027"/>
    </source>
</evidence>
<protein>
    <recommendedName>
        <fullName evidence="3">D-isomer specific 2-hydroxyacid dehydrogenase NAD-binding domain-containing protein</fullName>
    </recommendedName>
</protein>
<accession>A0A127A240</accession>
<feature type="domain" description="D-isomer specific 2-hydroxyacid dehydrogenase NAD-binding" evidence="3">
    <location>
        <begin position="1"/>
        <end position="52"/>
    </location>
</feature>